<dbReference type="Pfam" id="PF01554">
    <property type="entry name" value="MatE"/>
    <property type="match status" value="2"/>
</dbReference>
<feature type="transmembrane region" description="Helical" evidence="10">
    <location>
        <begin position="54"/>
        <end position="75"/>
    </location>
</feature>
<reference evidence="11" key="2">
    <citation type="submission" date="2021-04" db="EMBL/GenBank/DDBJ databases">
        <authorList>
            <person name="Gilroy R."/>
        </authorList>
    </citation>
    <scope>NUCLEOTIDE SEQUENCE</scope>
    <source>
        <strain evidence="11">CHK192-8294</strain>
    </source>
</reference>
<dbReference type="EMBL" id="DWXO01000047">
    <property type="protein sequence ID" value="HJB80256.1"/>
    <property type="molecule type" value="Genomic_DNA"/>
</dbReference>
<evidence type="ECO:0000256" key="6">
    <source>
        <dbReference type="ARBA" id="ARBA00022692"/>
    </source>
</evidence>
<feature type="transmembrane region" description="Helical" evidence="10">
    <location>
        <begin position="321"/>
        <end position="345"/>
    </location>
</feature>
<feature type="transmembrane region" description="Helical" evidence="10">
    <location>
        <begin position="96"/>
        <end position="118"/>
    </location>
</feature>
<keyword evidence="8 10" id="KW-0472">Membrane</keyword>
<feature type="transmembrane region" description="Helical" evidence="10">
    <location>
        <begin position="357"/>
        <end position="378"/>
    </location>
</feature>
<dbReference type="PANTHER" id="PTHR43823">
    <property type="entry name" value="SPORULATION PROTEIN YKVU"/>
    <property type="match status" value="1"/>
</dbReference>
<dbReference type="InterPro" id="IPR048279">
    <property type="entry name" value="MdtK-like"/>
</dbReference>
<proteinExistence type="inferred from homology"/>
<organism evidence="11 12">
    <name type="scientific">Candidatus Flavonifractor intestinigallinarum</name>
    <dbReference type="NCBI Taxonomy" id="2838586"/>
    <lineage>
        <taxon>Bacteria</taxon>
        <taxon>Bacillati</taxon>
        <taxon>Bacillota</taxon>
        <taxon>Clostridia</taxon>
        <taxon>Eubacteriales</taxon>
        <taxon>Oscillospiraceae</taxon>
        <taxon>Flavonifractor</taxon>
    </lineage>
</organism>
<sequence>MAKRENDLGRDPVGKLLLRLALPSVTAQLVNALYNIVDRIYIGHIEGVGDLALTGLGVCFPVLMFVSAISALVGMGGGSRAVVRMGEGKEDQANAILGNCTALLIALSVLVTALFLAIKEPMLLLFGATEETIGFATDYLTIYLWGTIFVEISLGLNFFITSQGFSTISMATVLIGAVTNIVLDPVFIFGFNMGVKGAALATITAQGVSAVWVLRFLTGKRTRLRLQRRHFRINPKVLAPVVALGVSPFIMNATESLVNVAFNASLKAYGGTSAVGAMTICSSVLQIFFLLLQGIAQGAQPIIGFNYGAGKLDRVKKAFKLLLISAFTSSCTACLALELFPHAFVMLFNDKPELVDLAVWALRIYVCGMFMLGIQTSCQQTFVALGQAKISLFLALLRKVILLLPLILILPRLITGHQVMAVFLAEPVADILAALTTGSMFLWRFPRILDRRRKELEGKHA</sequence>
<dbReference type="Proteomes" id="UP000823921">
    <property type="component" value="Unassembled WGS sequence"/>
</dbReference>
<keyword evidence="4" id="KW-0813">Transport</keyword>
<feature type="transmembrane region" description="Helical" evidence="10">
    <location>
        <begin position="274"/>
        <end position="292"/>
    </location>
</feature>
<evidence type="ECO:0000256" key="9">
    <source>
        <dbReference type="ARBA" id="ARBA00023251"/>
    </source>
</evidence>
<evidence type="ECO:0000256" key="7">
    <source>
        <dbReference type="ARBA" id="ARBA00022989"/>
    </source>
</evidence>
<dbReference type="PANTHER" id="PTHR43823:SF3">
    <property type="entry name" value="MULTIDRUG EXPORT PROTEIN MEPA"/>
    <property type="match status" value="1"/>
</dbReference>
<keyword evidence="9" id="KW-0046">Antibiotic resistance</keyword>
<evidence type="ECO:0000256" key="10">
    <source>
        <dbReference type="SAM" id="Phobius"/>
    </source>
</evidence>
<dbReference type="GO" id="GO:0005886">
    <property type="term" value="C:plasma membrane"/>
    <property type="evidence" value="ECO:0007669"/>
    <property type="project" value="UniProtKB-SubCell"/>
</dbReference>
<reference evidence="11" key="1">
    <citation type="journal article" date="2021" name="PeerJ">
        <title>Extensive microbial diversity within the chicken gut microbiome revealed by metagenomics and culture.</title>
        <authorList>
            <person name="Gilroy R."/>
            <person name="Ravi A."/>
            <person name="Getino M."/>
            <person name="Pursley I."/>
            <person name="Horton D.L."/>
            <person name="Alikhan N.F."/>
            <person name="Baker D."/>
            <person name="Gharbi K."/>
            <person name="Hall N."/>
            <person name="Watson M."/>
            <person name="Adriaenssens E.M."/>
            <person name="Foster-Nyarko E."/>
            <person name="Jarju S."/>
            <person name="Secka A."/>
            <person name="Antonio M."/>
            <person name="Oren A."/>
            <person name="Chaudhuri R.R."/>
            <person name="La Ragione R."/>
            <person name="Hildebrand F."/>
            <person name="Pallen M.J."/>
        </authorList>
    </citation>
    <scope>NUCLEOTIDE SEQUENCE</scope>
    <source>
        <strain evidence="11">CHK192-8294</strain>
    </source>
</reference>
<accession>A0A9D2SB58</accession>
<feature type="transmembrane region" description="Helical" evidence="10">
    <location>
        <begin position="197"/>
        <end position="217"/>
    </location>
</feature>
<evidence type="ECO:0000256" key="3">
    <source>
        <dbReference type="ARBA" id="ARBA00022106"/>
    </source>
</evidence>
<dbReference type="GO" id="GO:0015297">
    <property type="term" value="F:antiporter activity"/>
    <property type="evidence" value="ECO:0007669"/>
    <property type="project" value="InterPro"/>
</dbReference>
<evidence type="ECO:0000256" key="4">
    <source>
        <dbReference type="ARBA" id="ARBA00022448"/>
    </source>
</evidence>
<evidence type="ECO:0000256" key="1">
    <source>
        <dbReference type="ARBA" id="ARBA00004651"/>
    </source>
</evidence>
<gene>
    <name evidence="11" type="ORF">H9712_04675</name>
</gene>
<dbReference type="GO" id="GO:0042910">
    <property type="term" value="F:xenobiotic transmembrane transporter activity"/>
    <property type="evidence" value="ECO:0007669"/>
    <property type="project" value="InterPro"/>
</dbReference>
<dbReference type="InterPro" id="IPR002528">
    <property type="entry name" value="MATE_fam"/>
</dbReference>
<keyword evidence="7 10" id="KW-1133">Transmembrane helix</keyword>
<feature type="transmembrane region" description="Helical" evidence="10">
    <location>
        <begin position="16"/>
        <end position="34"/>
    </location>
</feature>
<evidence type="ECO:0000256" key="8">
    <source>
        <dbReference type="ARBA" id="ARBA00023136"/>
    </source>
</evidence>
<dbReference type="PIRSF" id="PIRSF006603">
    <property type="entry name" value="DinF"/>
    <property type="match status" value="1"/>
</dbReference>
<comment type="subcellular location">
    <subcellularLocation>
        <location evidence="1">Cell membrane</location>
        <topology evidence="1">Multi-pass membrane protein</topology>
    </subcellularLocation>
</comment>
<dbReference type="InterPro" id="IPR051327">
    <property type="entry name" value="MATE_MepA_subfamily"/>
</dbReference>
<name>A0A9D2SB58_9FIRM</name>
<comment type="caution">
    <text evidence="11">The sequence shown here is derived from an EMBL/GenBank/DDBJ whole genome shotgun (WGS) entry which is preliminary data.</text>
</comment>
<feature type="transmembrane region" description="Helical" evidence="10">
    <location>
        <begin position="172"/>
        <end position="191"/>
    </location>
</feature>
<evidence type="ECO:0000313" key="11">
    <source>
        <dbReference type="EMBL" id="HJB80256.1"/>
    </source>
</evidence>
<keyword evidence="6 10" id="KW-0812">Transmembrane</keyword>
<evidence type="ECO:0000256" key="5">
    <source>
        <dbReference type="ARBA" id="ARBA00022475"/>
    </source>
</evidence>
<evidence type="ECO:0000313" key="12">
    <source>
        <dbReference type="Proteomes" id="UP000823921"/>
    </source>
</evidence>
<feature type="transmembrane region" description="Helical" evidence="10">
    <location>
        <begin position="142"/>
        <end position="160"/>
    </location>
</feature>
<feature type="transmembrane region" description="Helical" evidence="10">
    <location>
        <begin position="390"/>
        <end position="414"/>
    </location>
</feature>
<dbReference type="NCBIfam" id="TIGR00797">
    <property type="entry name" value="matE"/>
    <property type="match status" value="1"/>
</dbReference>
<dbReference type="CDD" id="cd13143">
    <property type="entry name" value="MATE_MepA_like"/>
    <property type="match status" value="1"/>
</dbReference>
<comment type="similarity">
    <text evidence="2">Belongs to the multi antimicrobial extrusion (MATE) (TC 2.A.66.1) family. MepA subfamily.</text>
</comment>
<feature type="transmembrane region" description="Helical" evidence="10">
    <location>
        <begin position="237"/>
        <end position="254"/>
    </location>
</feature>
<evidence type="ECO:0000256" key="2">
    <source>
        <dbReference type="ARBA" id="ARBA00008417"/>
    </source>
</evidence>
<dbReference type="InterPro" id="IPR045070">
    <property type="entry name" value="MATE_MepA-like"/>
</dbReference>
<dbReference type="GO" id="GO:0046677">
    <property type="term" value="P:response to antibiotic"/>
    <property type="evidence" value="ECO:0007669"/>
    <property type="project" value="UniProtKB-KW"/>
</dbReference>
<dbReference type="AlphaFoldDB" id="A0A9D2SB58"/>
<keyword evidence="5" id="KW-1003">Cell membrane</keyword>
<protein>
    <recommendedName>
        <fullName evidence="3">Multidrug export protein MepA</fullName>
    </recommendedName>
</protein>
<feature type="transmembrane region" description="Helical" evidence="10">
    <location>
        <begin position="420"/>
        <end position="443"/>
    </location>
</feature>